<feature type="transmembrane region" description="Helical" evidence="2">
    <location>
        <begin position="33"/>
        <end position="55"/>
    </location>
</feature>
<accession>G0PJ79</accession>
<reference evidence="4" key="1">
    <citation type="submission" date="2011-07" db="EMBL/GenBank/DDBJ databases">
        <authorList>
            <consortium name="Caenorhabditis brenneri Sequencing and Analysis Consortium"/>
            <person name="Wilson R.K."/>
        </authorList>
    </citation>
    <scope>NUCLEOTIDE SEQUENCE [LARGE SCALE GENOMIC DNA]</scope>
    <source>
        <strain evidence="4">PB2801</strain>
    </source>
</reference>
<keyword evidence="4" id="KW-1185">Reference proteome</keyword>
<keyword evidence="2" id="KW-1133">Transmembrane helix</keyword>
<dbReference type="STRING" id="135651.G0PJ79"/>
<name>G0PJ79_CAEBE</name>
<gene>
    <name evidence="3" type="ORF">CAEBREN_21059</name>
</gene>
<dbReference type="EMBL" id="GL380650">
    <property type="protein sequence ID" value="EGT58804.1"/>
    <property type="molecule type" value="Genomic_DNA"/>
</dbReference>
<protein>
    <submittedName>
        <fullName evidence="3">Uncharacterized protein</fullName>
    </submittedName>
</protein>
<dbReference type="InParanoid" id="G0PJ79"/>
<feature type="transmembrane region" description="Helical" evidence="2">
    <location>
        <begin position="133"/>
        <end position="152"/>
    </location>
</feature>
<feature type="transmembrane region" description="Helical" evidence="2">
    <location>
        <begin position="61"/>
        <end position="81"/>
    </location>
</feature>
<keyword evidence="2" id="KW-0812">Transmembrane</keyword>
<feature type="compositionally biased region" description="Basic and acidic residues" evidence="1">
    <location>
        <begin position="234"/>
        <end position="246"/>
    </location>
</feature>
<evidence type="ECO:0000256" key="2">
    <source>
        <dbReference type="SAM" id="Phobius"/>
    </source>
</evidence>
<feature type="transmembrane region" description="Helical" evidence="2">
    <location>
        <begin position="102"/>
        <end position="121"/>
    </location>
</feature>
<dbReference type="HOGENOM" id="CLU_953869_0_0_1"/>
<dbReference type="eggNOG" id="ENOG502RVE6">
    <property type="taxonomic scope" value="Eukaryota"/>
</dbReference>
<evidence type="ECO:0000256" key="1">
    <source>
        <dbReference type="SAM" id="MobiDB-lite"/>
    </source>
</evidence>
<sequence length="259" mass="29344">MKNENFDLLKKDLLKLKEKIKARIPKNLSIPDIIQYIHVLVSIIGVIIGFGFFIGSIGYTWGVGLGVMGTWALILGVVMFVKKFLKNLHSGPRVVTIGQSKTSMLFGFFGSILLAFLPRVYVICDPYNGDLNLYFMFVSLPSISLIYMLFIAKSKKNYQITYETTEALPWLILTLNYILLFVSMKLSFTLSPGSTDGVFWVQILMTPITTVLMMEFFQVLRGKLVAVNRDDMVEEKEEKTSEKPLLVEESEGQPEISEI</sequence>
<feature type="transmembrane region" description="Helical" evidence="2">
    <location>
        <begin position="167"/>
        <end position="186"/>
    </location>
</feature>
<feature type="region of interest" description="Disordered" evidence="1">
    <location>
        <begin position="234"/>
        <end position="259"/>
    </location>
</feature>
<feature type="transmembrane region" description="Helical" evidence="2">
    <location>
        <begin position="198"/>
        <end position="220"/>
    </location>
</feature>
<proteinExistence type="predicted"/>
<evidence type="ECO:0000313" key="4">
    <source>
        <dbReference type="Proteomes" id="UP000008068"/>
    </source>
</evidence>
<evidence type="ECO:0000313" key="3">
    <source>
        <dbReference type="EMBL" id="EGT58804.1"/>
    </source>
</evidence>
<organism evidence="4">
    <name type="scientific">Caenorhabditis brenneri</name>
    <name type="common">Nematode worm</name>
    <dbReference type="NCBI Taxonomy" id="135651"/>
    <lineage>
        <taxon>Eukaryota</taxon>
        <taxon>Metazoa</taxon>
        <taxon>Ecdysozoa</taxon>
        <taxon>Nematoda</taxon>
        <taxon>Chromadorea</taxon>
        <taxon>Rhabditida</taxon>
        <taxon>Rhabditina</taxon>
        <taxon>Rhabditomorpha</taxon>
        <taxon>Rhabditoidea</taxon>
        <taxon>Rhabditidae</taxon>
        <taxon>Peloderinae</taxon>
        <taxon>Caenorhabditis</taxon>
    </lineage>
</organism>
<feature type="compositionally biased region" description="Acidic residues" evidence="1">
    <location>
        <begin position="248"/>
        <end position="259"/>
    </location>
</feature>
<keyword evidence="2" id="KW-0472">Membrane</keyword>
<dbReference type="Proteomes" id="UP000008068">
    <property type="component" value="Unassembled WGS sequence"/>
</dbReference>
<dbReference type="AlphaFoldDB" id="G0PJ79"/>